<dbReference type="Pfam" id="PF01061">
    <property type="entry name" value="ABC2_membrane"/>
    <property type="match status" value="1"/>
</dbReference>
<reference evidence="11" key="1">
    <citation type="submission" date="2019-04" db="EMBL/GenBank/DDBJ databases">
        <title>Draft genome sequence of Pseudonocardiaceae bacterium SL3-2-4.</title>
        <authorList>
            <person name="Ningsih F."/>
            <person name="Yokota A."/>
            <person name="Sakai Y."/>
            <person name="Nanatani K."/>
            <person name="Yabe S."/>
            <person name="Oetari A."/>
            <person name="Sjamsuridzal W."/>
        </authorList>
    </citation>
    <scope>NUCLEOTIDE SEQUENCE [LARGE SCALE GENOMIC DNA]</scope>
    <source>
        <strain evidence="11">SL3-2-4</strain>
    </source>
</reference>
<keyword evidence="6 8" id="KW-1133">Transmembrane helix</keyword>
<comment type="similarity">
    <text evidence="2">Belongs to the ABC-2 integral membrane protein family.</text>
</comment>
<feature type="transmembrane region" description="Helical" evidence="8">
    <location>
        <begin position="190"/>
        <end position="214"/>
    </location>
</feature>
<evidence type="ECO:0000256" key="1">
    <source>
        <dbReference type="ARBA" id="ARBA00004651"/>
    </source>
</evidence>
<proteinExistence type="inferred from homology"/>
<dbReference type="EMBL" id="BJFL01000012">
    <property type="protein sequence ID" value="GDY31225.1"/>
    <property type="molecule type" value="Genomic_DNA"/>
</dbReference>
<feature type="transmembrane region" description="Helical" evidence="8">
    <location>
        <begin position="91"/>
        <end position="112"/>
    </location>
</feature>
<feature type="transmembrane region" description="Helical" evidence="8">
    <location>
        <begin position="221"/>
        <end position="240"/>
    </location>
</feature>
<dbReference type="GO" id="GO:0140359">
    <property type="term" value="F:ABC-type transporter activity"/>
    <property type="evidence" value="ECO:0007669"/>
    <property type="project" value="InterPro"/>
</dbReference>
<name>A0A4D4J3H3_9PSEU</name>
<feature type="transmembrane region" description="Helical" evidence="8">
    <location>
        <begin position="66"/>
        <end position="85"/>
    </location>
</feature>
<evidence type="ECO:0000313" key="10">
    <source>
        <dbReference type="EMBL" id="GDY31225.1"/>
    </source>
</evidence>
<organism evidence="10 11">
    <name type="scientific">Gandjariella thermophila</name>
    <dbReference type="NCBI Taxonomy" id="1931992"/>
    <lineage>
        <taxon>Bacteria</taxon>
        <taxon>Bacillati</taxon>
        <taxon>Actinomycetota</taxon>
        <taxon>Actinomycetes</taxon>
        <taxon>Pseudonocardiales</taxon>
        <taxon>Pseudonocardiaceae</taxon>
        <taxon>Gandjariella</taxon>
    </lineage>
</organism>
<dbReference type="PANTHER" id="PTHR30413">
    <property type="entry name" value="INNER MEMBRANE TRANSPORT PERMEASE"/>
    <property type="match status" value="1"/>
</dbReference>
<keyword evidence="7 8" id="KW-0472">Membrane</keyword>
<keyword evidence="4" id="KW-1003">Cell membrane</keyword>
<evidence type="ECO:0000256" key="6">
    <source>
        <dbReference type="ARBA" id="ARBA00022989"/>
    </source>
</evidence>
<gene>
    <name evidence="10" type="ORF">GTS_28580</name>
</gene>
<feature type="domain" description="ABC-2 type transporter transmembrane" evidence="9">
    <location>
        <begin position="50"/>
        <end position="270"/>
    </location>
</feature>
<dbReference type="Proteomes" id="UP000298860">
    <property type="component" value="Unassembled WGS sequence"/>
</dbReference>
<protein>
    <submittedName>
        <fullName evidence="10">Sugar ABC transporter permease</fullName>
    </submittedName>
</protein>
<evidence type="ECO:0000256" key="5">
    <source>
        <dbReference type="ARBA" id="ARBA00022692"/>
    </source>
</evidence>
<dbReference type="PANTHER" id="PTHR30413:SF10">
    <property type="entry name" value="CAPSULE POLYSACCHARIDE EXPORT INNER-MEMBRANE PROTEIN CTRC"/>
    <property type="match status" value="1"/>
</dbReference>
<evidence type="ECO:0000256" key="4">
    <source>
        <dbReference type="ARBA" id="ARBA00022475"/>
    </source>
</evidence>
<comment type="caution">
    <text evidence="10">The sequence shown here is derived from an EMBL/GenBank/DDBJ whole genome shotgun (WGS) entry which is preliminary data.</text>
</comment>
<dbReference type="InterPro" id="IPR013525">
    <property type="entry name" value="ABC2_TM"/>
</dbReference>
<accession>A0A4D4J3H3</accession>
<dbReference type="AlphaFoldDB" id="A0A4D4J3H3"/>
<dbReference type="GO" id="GO:0005886">
    <property type="term" value="C:plasma membrane"/>
    <property type="evidence" value="ECO:0007669"/>
    <property type="project" value="UniProtKB-SubCell"/>
</dbReference>
<keyword evidence="11" id="KW-1185">Reference proteome</keyword>
<keyword evidence="5 8" id="KW-0812">Transmembrane</keyword>
<comment type="subcellular location">
    <subcellularLocation>
        <location evidence="1">Cell membrane</location>
        <topology evidence="1">Multi-pass membrane protein</topology>
    </subcellularLocation>
</comment>
<evidence type="ECO:0000259" key="9">
    <source>
        <dbReference type="Pfam" id="PF01061"/>
    </source>
</evidence>
<sequence length="313" mass="34630">MRTAAGTLSPVQATSTIDAPTAAPLPGPPPRSWARAVADIRDGLRERELWSHLGWQDIKQRYRRSVIGPLWITISMAVTALALGILNAALFGTQIATVLPSITVGLIVWSFVSGCIMDGADTFIVNEGLIKHLPAPLMVYVLRTVWRQILLFAHNLVVYVLVCGIFIWAIDKPYHVIPNGITQPGLNWGIVLAIPAFALIVLNAGWVTVLFGIAATRFRDIPPVVQSFMTLIFYMTPIMWQADLLYTNGRTSSMAHLLALNPFYHVVEIIKAPLVGLQQSWTHWVVVGGFTIVGWALALLALRNYRARVSYWV</sequence>
<evidence type="ECO:0000256" key="3">
    <source>
        <dbReference type="ARBA" id="ARBA00022448"/>
    </source>
</evidence>
<dbReference type="GO" id="GO:0015920">
    <property type="term" value="P:lipopolysaccharide transport"/>
    <property type="evidence" value="ECO:0007669"/>
    <property type="project" value="TreeGrafter"/>
</dbReference>
<keyword evidence="3" id="KW-0813">Transport</keyword>
<evidence type="ECO:0000256" key="2">
    <source>
        <dbReference type="ARBA" id="ARBA00007783"/>
    </source>
</evidence>
<feature type="transmembrane region" description="Helical" evidence="8">
    <location>
        <begin position="281"/>
        <end position="302"/>
    </location>
</feature>
<feature type="transmembrane region" description="Helical" evidence="8">
    <location>
        <begin position="149"/>
        <end position="170"/>
    </location>
</feature>
<evidence type="ECO:0000313" key="11">
    <source>
        <dbReference type="Proteomes" id="UP000298860"/>
    </source>
</evidence>
<evidence type="ECO:0000256" key="7">
    <source>
        <dbReference type="ARBA" id="ARBA00023136"/>
    </source>
</evidence>
<evidence type="ECO:0000256" key="8">
    <source>
        <dbReference type="SAM" id="Phobius"/>
    </source>
</evidence>